<proteinExistence type="predicted"/>
<sequence>MKRIPVLVVGAALLLGLATPLQAQAAQPHATDGAIINYSCGPAYKVQTGRMWFSEFTKKIGSAKVGLEYQGRGSDNVWFAEIWNARAGDKVWLDWADHSKARYHLCGPYKVASGKTMRWTRAVNLVDGRYVRACGRHSGTTKCTGWFPKY</sequence>
<accession>A0ABX1IRG5</accession>
<feature type="chain" id="PRO_5046168110" description="Secreted protein" evidence="1">
    <location>
        <begin position="26"/>
        <end position="150"/>
    </location>
</feature>
<gene>
    <name evidence="2" type="ORF">HF200_28480</name>
</gene>
<dbReference type="Proteomes" id="UP000744032">
    <property type="component" value="Unassembled WGS sequence"/>
</dbReference>
<evidence type="ECO:0008006" key="4">
    <source>
        <dbReference type="Google" id="ProtNLM"/>
    </source>
</evidence>
<organism evidence="2 3">
    <name type="scientific">Streptomyces galbus</name>
    <dbReference type="NCBI Taxonomy" id="33898"/>
    <lineage>
        <taxon>Bacteria</taxon>
        <taxon>Bacillati</taxon>
        <taxon>Actinomycetota</taxon>
        <taxon>Actinomycetes</taxon>
        <taxon>Kitasatosporales</taxon>
        <taxon>Streptomycetaceae</taxon>
        <taxon>Streptomyces</taxon>
    </lineage>
</organism>
<evidence type="ECO:0000313" key="3">
    <source>
        <dbReference type="Proteomes" id="UP000744032"/>
    </source>
</evidence>
<dbReference type="RefSeq" id="WP_168375959.1">
    <property type="nucleotide sequence ID" value="NZ_JAAXMD010000389.1"/>
</dbReference>
<feature type="signal peptide" evidence="1">
    <location>
        <begin position="1"/>
        <end position="25"/>
    </location>
</feature>
<evidence type="ECO:0000313" key="2">
    <source>
        <dbReference type="EMBL" id="NKQ28218.1"/>
    </source>
</evidence>
<reference evidence="2 3" key="1">
    <citation type="submission" date="2020-04" db="EMBL/GenBank/DDBJ databases">
        <title>Genome sequence of Streptomyces galbus strain I339.</title>
        <authorList>
            <person name="Silva E.A.N."/>
            <person name="Merces M."/>
            <person name="Castelo Branco A.P.O.T."/>
            <person name="Vasconcelos P.C."/>
            <person name="Costa N.P."/>
            <person name="Marinho G.C.S."/>
            <person name="Oliveira C.J.B."/>
            <person name="Araujo D."/>
            <person name="Rodrigues Junior V.S."/>
            <person name="Almeida R."/>
            <person name="Silva Filho U.R."/>
            <person name="Andrade A.S.A."/>
            <person name="Cibulski S.P."/>
        </authorList>
    </citation>
    <scope>NUCLEOTIDE SEQUENCE [LARGE SCALE GENOMIC DNA]</scope>
    <source>
        <strain evidence="2 3">I339</strain>
    </source>
</reference>
<comment type="caution">
    <text evidence="2">The sequence shown here is derived from an EMBL/GenBank/DDBJ whole genome shotgun (WGS) entry which is preliminary data.</text>
</comment>
<protein>
    <recommendedName>
        <fullName evidence="4">Secreted protein</fullName>
    </recommendedName>
</protein>
<keyword evidence="1" id="KW-0732">Signal</keyword>
<evidence type="ECO:0000256" key="1">
    <source>
        <dbReference type="SAM" id="SignalP"/>
    </source>
</evidence>
<name>A0ABX1IRG5_STRGB</name>
<keyword evidence="3" id="KW-1185">Reference proteome</keyword>
<dbReference type="EMBL" id="JAAXMD010000389">
    <property type="protein sequence ID" value="NKQ28218.1"/>
    <property type="molecule type" value="Genomic_DNA"/>
</dbReference>